<evidence type="ECO:0000259" key="2">
    <source>
        <dbReference type="Pfam" id="PF13020"/>
    </source>
</evidence>
<dbReference type="Pfam" id="PF12102">
    <property type="entry name" value="MrcB_N"/>
    <property type="match status" value="1"/>
</dbReference>
<dbReference type="EMBL" id="JAFBCL010000001">
    <property type="protein sequence ID" value="MBM7813010.1"/>
    <property type="molecule type" value="Genomic_DNA"/>
</dbReference>
<sequence>MRDMLESVLKLQLQFDSTHTPAMLRRGELVRGGIAGWVRERAAAINSRLPAPIDDLKVTARDHTGRKSEIPWVRVHSAGRSPSATVGWYLVYLFDAPGANVYLTLMQGATQWVNSEYRPRPRQDLRLRVDWARRALGEELEVRFDRLDRIALGSRKAKLGPAYEAGTVAALQYPVDAIPEESVLEEDLAYMLSVLSTLYQRVDTALDLPGELPPEVSDAIVAAERAAGSRRHGQGLRLDAGERLAIERRAVLLATEHLRVNGYRVKDVGAQESYDLDARRADEHLFVEVKGTTTTWTPTSEIILTRKEVELHEREYPNTMLVVVSGIALDRSTDPPGASGGVLHVVHPWRIARERLTAVSYRYVAAPDTDA</sequence>
<proteinExistence type="predicted"/>
<evidence type="ECO:0000313" key="4">
    <source>
        <dbReference type="EMBL" id="QTR01629.1"/>
    </source>
</evidence>
<protein>
    <submittedName>
        <fullName evidence="4">DUF3578 domain-containing protein</fullName>
    </submittedName>
</protein>
<gene>
    <name evidence="4" type="ORF">J7S33_20045</name>
    <name evidence="3" type="ORF">JOE68_003875</name>
</gene>
<feature type="domain" description="Type IV methyl-directed restriction enzyme EcoKMcrB subunit DNA-binding" evidence="1">
    <location>
        <begin position="40"/>
        <end position="199"/>
    </location>
</feature>
<dbReference type="InterPro" id="IPR021961">
    <property type="entry name" value="McrB_DNA-bd"/>
</dbReference>
<dbReference type="Gene3D" id="3.30.920.90">
    <property type="match status" value="1"/>
</dbReference>
<feature type="domain" description="Protein NO VEIN C-terminal" evidence="2">
    <location>
        <begin position="246"/>
        <end position="327"/>
    </location>
</feature>
<dbReference type="EMBL" id="CP072788">
    <property type="protein sequence ID" value="QTR01629.1"/>
    <property type="molecule type" value="Genomic_DNA"/>
</dbReference>
<name>A0A8T8HTF1_9PSEU</name>
<dbReference type="Proteomes" id="UP000671828">
    <property type="component" value="Chromosome"/>
</dbReference>
<dbReference type="Proteomes" id="UP001195724">
    <property type="component" value="Unassembled WGS sequence"/>
</dbReference>
<dbReference type="AlphaFoldDB" id="A0A8T8HTF1"/>
<dbReference type="InterPro" id="IPR024975">
    <property type="entry name" value="NOV_C"/>
</dbReference>
<evidence type="ECO:0000313" key="3">
    <source>
        <dbReference type="EMBL" id="MBM7813010.1"/>
    </source>
</evidence>
<evidence type="ECO:0000259" key="1">
    <source>
        <dbReference type="Pfam" id="PF12102"/>
    </source>
</evidence>
<evidence type="ECO:0000313" key="5">
    <source>
        <dbReference type="Proteomes" id="UP000671828"/>
    </source>
</evidence>
<dbReference type="Pfam" id="PF13020">
    <property type="entry name" value="NOV_C"/>
    <property type="match status" value="1"/>
</dbReference>
<evidence type="ECO:0000313" key="6">
    <source>
        <dbReference type="Proteomes" id="UP001195724"/>
    </source>
</evidence>
<reference evidence="3 6" key="1">
    <citation type="submission" date="2021-01" db="EMBL/GenBank/DDBJ databases">
        <title>Sequencing the genomes of 1000 actinobacteria strains.</title>
        <authorList>
            <person name="Klenk H.-P."/>
        </authorList>
    </citation>
    <scope>NUCLEOTIDE SEQUENCE [LARGE SCALE GENOMIC DNA]</scope>
    <source>
        <strain evidence="3 6">DSM 44581</strain>
    </source>
</reference>
<accession>A0A8T8HTF1</accession>
<reference evidence="4" key="2">
    <citation type="submission" date="2021-04" db="EMBL/GenBank/DDBJ databases">
        <title>Saccharothrix algeriensis WGS.</title>
        <authorList>
            <person name="Stuskova K."/>
            <person name="Hakalova E."/>
            <person name="Tebbal A.B."/>
            <person name="Eichmeier A."/>
        </authorList>
    </citation>
    <scope>NUCLEOTIDE SEQUENCE</scope>
    <source>
        <strain evidence="4">NRRL B-24137</strain>
    </source>
</reference>
<keyword evidence="6" id="KW-1185">Reference proteome</keyword>
<organism evidence="4 5">
    <name type="scientific">Saccharothrix algeriensis</name>
    <dbReference type="NCBI Taxonomy" id="173560"/>
    <lineage>
        <taxon>Bacteria</taxon>
        <taxon>Bacillati</taxon>
        <taxon>Actinomycetota</taxon>
        <taxon>Actinomycetes</taxon>
        <taxon>Pseudonocardiales</taxon>
        <taxon>Pseudonocardiaceae</taxon>
        <taxon>Saccharothrix</taxon>
    </lineage>
</organism>